<keyword evidence="7 8" id="KW-0472">Membrane</keyword>
<comment type="caution">
    <text evidence="10">The sequence shown here is derived from an EMBL/GenBank/DDBJ whole genome shotgun (WGS) entry which is preliminary data.</text>
</comment>
<comment type="similarity">
    <text evidence="2">Belongs to the SLC41A transporter family.</text>
</comment>
<evidence type="ECO:0000256" key="5">
    <source>
        <dbReference type="ARBA" id="ARBA00022842"/>
    </source>
</evidence>
<evidence type="ECO:0000256" key="8">
    <source>
        <dbReference type="SAM" id="Phobius"/>
    </source>
</evidence>
<keyword evidence="3" id="KW-0813">Transport</keyword>
<sequence length="253" mass="26687">MHHRRLGSTAGDLESPDRAQSVPELLLKIGALEAEVSRLKAPAKRAQPGGVLETLYCSDDDGCSVVVKTESESLVERGAWLSGLLLAQSFSGLILASNEVLLQNHPAIIFFLTMLVGAGGNAGNQASVRVIRGLAVGSITAKNQGRMIRRELTAAIVLSSCLSVIGFLRCVLFKTPMPETAAITFSLFLVVIISVVLGACLPLGLKKIGVDPAHSSTSIQVIMDVLGVYITVVASTALLDSPWGHMMVARLGM</sequence>
<dbReference type="InterPro" id="IPR036739">
    <property type="entry name" value="SLC41_membr_dom_sf"/>
</dbReference>
<organism evidence="10 11">
    <name type="scientific">Tetraparma gracilis</name>
    <dbReference type="NCBI Taxonomy" id="2962635"/>
    <lineage>
        <taxon>Eukaryota</taxon>
        <taxon>Sar</taxon>
        <taxon>Stramenopiles</taxon>
        <taxon>Ochrophyta</taxon>
        <taxon>Bolidophyceae</taxon>
        <taxon>Parmales</taxon>
        <taxon>Triparmaceae</taxon>
        <taxon>Tetraparma</taxon>
    </lineage>
</organism>
<evidence type="ECO:0000313" key="11">
    <source>
        <dbReference type="Proteomes" id="UP001165060"/>
    </source>
</evidence>
<keyword evidence="5" id="KW-0460">Magnesium</keyword>
<dbReference type="Gene3D" id="1.10.357.20">
    <property type="entry name" value="SLC41 divalent cation transporters, integral membrane domain"/>
    <property type="match status" value="1"/>
</dbReference>
<evidence type="ECO:0000256" key="2">
    <source>
        <dbReference type="ARBA" id="ARBA00009749"/>
    </source>
</evidence>
<keyword evidence="4 8" id="KW-0812">Transmembrane</keyword>
<evidence type="ECO:0000256" key="3">
    <source>
        <dbReference type="ARBA" id="ARBA00022448"/>
    </source>
</evidence>
<gene>
    <name evidence="10" type="ORF">TeGR_g9589</name>
</gene>
<feature type="transmembrane region" description="Helical" evidence="8">
    <location>
        <begin position="152"/>
        <end position="175"/>
    </location>
</feature>
<feature type="transmembrane region" description="Helical" evidence="8">
    <location>
        <begin position="217"/>
        <end position="239"/>
    </location>
</feature>
<dbReference type="Pfam" id="PF01769">
    <property type="entry name" value="MgtE"/>
    <property type="match status" value="1"/>
</dbReference>
<name>A0ABQ6N4H5_9STRA</name>
<evidence type="ECO:0000259" key="9">
    <source>
        <dbReference type="Pfam" id="PF01769"/>
    </source>
</evidence>
<evidence type="ECO:0000256" key="4">
    <source>
        <dbReference type="ARBA" id="ARBA00022692"/>
    </source>
</evidence>
<proteinExistence type="inferred from homology"/>
<dbReference type="SUPFAM" id="SSF161093">
    <property type="entry name" value="MgtE membrane domain-like"/>
    <property type="match status" value="1"/>
</dbReference>
<keyword evidence="6 8" id="KW-1133">Transmembrane helix</keyword>
<keyword evidence="11" id="KW-1185">Reference proteome</keyword>
<reference evidence="10 11" key="1">
    <citation type="journal article" date="2023" name="Commun. Biol.">
        <title>Genome analysis of Parmales, the sister group of diatoms, reveals the evolutionary specialization of diatoms from phago-mixotrophs to photoautotrophs.</title>
        <authorList>
            <person name="Ban H."/>
            <person name="Sato S."/>
            <person name="Yoshikawa S."/>
            <person name="Yamada K."/>
            <person name="Nakamura Y."/>
            <person name="Ichinomiya M."/>
            <person name="Sato N."/>
            <person name="Blanc-Mathieu R."/>
            <person name="Endo H."/>
            <person name="Kuwata A."/>
            <person name="Ogata H."/>
        </authorList>
    </citation>
    <scope>NUCLEOTIDE SEQUENCE [LARGE SCALE GENOMIC DNA]</scope>
</reference>
<evidence type="ECO:0000256" key="6">
    <source>
        <dbReference type="ARBA" id="ARBA00022989"/>
    </source>
</evidence>
<evidence type="ECO:0000256" key="7">
    <source>
        <dbReference type="ARBA" id="ARBA00023136"/>
    </source>
</evidence>
<dbReference type="PANTHER" id="PTHR41394:SF5">
    <property type="entry name" value="SLC41A_MGTE INTEGRAL MEMBRANE DOMAIN-CONTAINING PROTEIN"/>
    <property type="match status" value="1"/>
</dbReference>
<protein>
    <recommendedName>
        <fullName evidence="9">SLC41A/MgtE integral membrane domain-containing protein</fullName>
    </recommendedName>
</protein>
<feature type="transmembrane region" description="Helical" evidence="8">
    <location>
        <begin position="181"/>
        <end position="205"/>
    </location>
</feature>
<accession>A0ABQ6N4H5</accession>
<evidence type="ECO:0000256" key="1">
    <source>
        <dbReference type="ARBA" id="ARBA00004141"/>
    </source>
</evidence>
<dbReference type="EMBL" id="BRYB01002123">
    <property type="protein sequence ID" value="GMI40058.1"/>
    <property type="molecule type" value="Genomic_DNA"/>
</dbReference>
<dbReference type="InterPro" id="IPR006667">
    <property type="entry name" value="SLC41_membr_dom"/>
</dbReference>
<dbReference type="Proteomes" id="UP001165060">
    <property type="component" value="Unassembled WGS sequence"/>
</dbReference>
<comment type="subcellular location">
    <subcellularLocation>
        <location evidence="1">Membrane</location>
        <topology evidence="1">Multi-pass membrane protein</topology>
    </subcellularLocation>
</comment>
<dbReference type="PANTHER" id="PTHR41394">
    <property type="entry name" value="MAGNESIUM TRANSPORTER MGTE"/>
    <property type="match status" value="1"/>
</dbReference>
<evidence type="ECO:0000313" key="10">
    <source>
        <dbReference type="EMBL" id="GMI40058.1"/>
    </source>
</evidence>
<feature type="domain" description="SLC41A/MgtE integral membrane" evidence="9">
    <location>
        <begin position="113"/>
        <end position="233"/>
    </location>
</feature>